<dbReference type="HAMAP" id="MF_01678">
    <property type="entry name" value="Salvage_MtnA"/>
    <property type="match status" value="1"/>
</dbReference>
<dbReference type="PANTHER" id="PTHR43475">
    <property type="entry name" value="METHYLTHIORIBOSE-1-PHOSPHATE ISOMERASE"/>
    <property type="match status" value="1"/>
</dbReference>
<dbReference type="InterPro" id="IPR037171">
    <property type="entry name" value="NagB/RpiA_transferase-like"/>
</dbReference>
<feature type="binding site" evidence="3">
    <location>
        <position position="210"/>
    </location>
    <ligand>
        <name>substrate</name>
    </ligand>
</feature>
<accession>K6Q237</accession>
<dbReference type="EMBL" id="AENY02000002">
    <property type="protein sequence ID" value="EKP95034.1"/>
    <property type="molecule type" value="Genomic_DNA"/>
</dbReference>
<dbReference type="NCBIfam" id="TIGR00524">
    <property type="entry name" value="eIF-2B_rel"/>
    <property type="match status" value="1"/>
</dbReference>
<dbReference type="NCBIfam" id="NF004326">
    <property type="entry name" value="PRK05720.1"/>
    <property type="match status" value="1"/>
</dbReference>
<dbReference type="Proteomes" id="UP000005710">
    <property type="component" value="Unassembled WGS sequence"/>
</dbReference>
<dbReference type="InterPro" id="IPR042529">
    <property type="entry name" value="IF_2B-like_C"/>
</dbReference>
<keyword evidence="3" id="KW-0486">Methionine biosynthesis</keyword>
<protein>
    <recommendedName>
        <fullName evidence="3">Methylthioribose-1-phosphate isomerase</fullName>
        <shortName evidence="3">M1Pi</shortName>
        <shortName evidence="3">MTR-1-P isomerase</shortName>
        <ecNumber evidence="3">5.3.1.23</ecNumber>
    </recommendedName>
    <alternativeName>
        <fullName evidence="3">S-methyl-5-thioribose-1-phosphate isomerase</fullName>
    </alternativeName>
</protein>
<comment type="caution">
    <text evidence="4">The sequence shown here is derived from an EMBL/GenBank/DDBJ whole genome shotgun (WGS) entry which is preliminary data.</text>
</comment>
<evidence type="ECO:0000256" key="1">
    <source>
        <dbReference type="ARBA" id="ARBA00023235"/>
    </source>
</evidence>
<comment type="catalytic activity">
    <reaction evidence="2 3">
        <text>5-(methylsulfanyl)-alpha-D-ribose 1-phosphate = 5-(methylsulfanyl)-D-ribulose 1-phosphate</text>
        <dbReference type="Rhea" id="RHEA:19989"/>
        <dbReference type="ChEBI" id="CHEBI:58533"/>
        <dbReference type="ChEBI" id="CHEBI:58548"/>
        <dbReference type="EC" id="5.3.1.23"/>
    </reaction>
</comment>
<dbReference type="UniPathway" id="UPA00904">
    <property type="reaction ID" value="UER00874"/>
</dbReference>
<reference evidence="4" key="2">
    <citation type="submission" date="2012-10" db="EMBL/GenBank/DDBJ databases">
        <title>Improved high-quality draft of Thermaerobacter subterraneus C21, DSM 13965.</title>
        <authorList>
            <consortium name="DOE Joint Genome Institute"/>
            <person name="Eisen J."/>
            <person name="Huntemann M."/>
            <person name="Wei C.-L."/>
            <person name="Han J."/>
            <person name="Detter J.C."/>
            <person name="Han C."/>
            <person name="Tapia R."/>
            <person name="Chen A."/>
            <person name="Kyrpides N."/>
            <person name="Mavromatis K."/>
            <person name="Markowitz V."/>
            <person name="Szeto E."/>
            <person name="Ivanova N."/>
            <person name="Mikhailova N."/>
            <person name="Ovchinnikova G."/>
            <person name="Pagani I."/>
            <person name="Pati A."/>
            <person name="Goodwin L."/>
            <person name="Nordberg H.P."/>
            <person name="Cantor M.N."/>
            <person name="Hua S.X."/>
            <person name="Woyke T."/>
            <person name="Eisen J."/>
            <person name="Klenk H.-P."/>
        </authorList>
    </citation>
    <scope>NUCLEOTIDE SEQUENCE [LARGE SCALE GENOMIC DNA]</scope>
    <source>
        <strain evidence="4">DSM 13965</strain>
    </source>
</reference>
<comment type="pathway">
    <text evidence="3">Amino-acid biosynthesis; L-methionine biosynthesis via salvage pathway; L-methionine from S-methyl-5-thio-alpha-D-ribose 1-phosphate: step 1/6.</text>
</comment>
<dbReference type="GO" id="GO:0019509">
    <property type="term" value="P:L-methionine salvage from methylthioadenosine"/>
    <property type="evidence" value="ECO:0007669"/>
    <property type="project" value="UniProtKB-UniRule"/>
</dbReference>
<dbReference type="FunFam" id="1.20.120.420:FF:000003">
    <property type="entry name" value="Methylthioribose-1-phosphate isomerase"/>
    <property type="match status" value="1"/>
</dbReference>
<evidence type="ECO:0000313" key="5">
    <source>
        <dbReference type="Proteomes" id="UP000005710"/>
    </source>
</evidence>
<dbReference type="HOGENOM" id="CLU_016218_1_2_9"/>
<name>K6Q237_9FIRM</name>
<comment type="similarity">
    <text evidence="3">Belongs to the EIF-2B alpha/beta/delta subunits family. MtnA subfamily.</text>
</comment>
<dbReference type="InterPro" id="IPR005251">
    <property type="entry name" value="IF-M1Pi"/>
</dbReference>
<dbReference type="FunFam" id="3.40.50.10470:FF:000006">
    <property type="entry name" value="Methylthioribose-1-phosphate isomerase"/>
    <property type="match status" value="1"/>
</dbReference>
<dbReference type="Pfam" id="PF01008">
    <property type="entry name" value="IF-2B"/>
    <property type="match status" value="1"/>
</dbReference>
<dbReference type="NCBIfam" id="TIGR00512">
    <property type="entry name" value="salvage_mtnA"/>
    <property type="match status" value="1"/>
</dbReference>
<feature type="site" description="Transition state stabilizer" evidence="3">
    <location>
        <position position="171"/>
    </location>
</feature>
<dbReference type="OrthoDB" id="9803436at2"/>
<proteinExistence type="inferred from homology"/>
<keyword evidence="1 3" id="KW-0413">Isomerase</keyword>
<comment type="function">
    <text evidence="3">Catalyzes the interconversion of methylthioribose-1-phosphate (MTR-1-P) into methylthioribulose-1-phosphate (MTRu-1-P).</text>
</comment>
<reference evidence="4" key="1">
    <citation type="submission" date="2010-10" db="EMBL/GenBank/DDBJ databases">
        <authorList>
            <consortium name="US DOE Joint Genome Institute (JGI-PGF)"/>
            <person name="Lucas S."/>
            <person name="Copeland A."/>
            <person name="Lapidus A."/>
            <person name="Bruce D."/>
            <person name="Goodwin L."/>
            <person name="Pitluck S."/>
            <person name="Kyrpides N."/>
            <person name="Mavromatis K."/>
            <person name="Detter J.C."/>
            <person name="Han C."/>
            <person name="Land M."/>
            <person name="Hauser L."/>
            <person name="Markowitz V."/>
            <person name="Cheng J.-F."/>
            <person name="Hugenholtz P."/>
            <person name="Woyke T."/>
            <person name="Wu D."/>
            <person name="Pukall R."/>
            <person name="Wahrenburg C."/>
            <person name="Brambilla E."/>
            <person name="Klenk H.-P."/>
            <person name="Eisen J.A."/>
        </authorList>
    </citation>
    <scope>NUCLEOTIDE SEQUENCE [LARGE SCALE GENOMIC DNA]</scope>
    <source>
        <strain evidence="4">DSM 13965</strain>
    </source>
</reference>
<gene>
    <name evidence="3" type="primary">mtnA</name>
    <name evidence="4" type="ORF">ThesuDRAFT_00760</name>
</gene>
<dbReference type="SUPFAM" id="SSF100950">
    <property type="entry name" value="NagB/RpiA/CoA transferase-like"/>
    <property type="match status" value="1"/>
</dbReference>
<evidence type="ECO:0000256" key="3">
    <source>
        <dbReference type="HAMAP-Rule" id="MF_01678"/>
    </source>
</evidence>
<dbReference type="InterPro" id="IPR011559">
    <property type="entry name" value="Initiation_fac_2B_a/b/d"/>
</dbReference>
<keyword evidence="3" id="KW-0028">Amino-acid biosynthesis</keyword>
<feature type="binding site" evidence="3">
    <location>
        <begin position="261"/>
        <end position="262"/>
    </location>
    <ligand>
        <name>substrate</name>
    </ligand>
</feature>
<sequence>MIRPVRYEGGVVHLLDQRRLPAEERWQACRSVEEVARAIETMVVRGAPAIGIAAAFGVALAAAGAARGRGGGALEPGGTPGEGAGLEEVVETALRRLAATRPTAVNLHWALARMEGRYRQMRSAGAGPDQVAAALEAEARAIQEEDLAMCLRMAEHGAALLPEGAQVLTHCNTGALATGGHGTALGVIRTAWRQGRLRHVWVDETRPVLQGARLTAWELQKEGIPHTLIVDGAAAAVMAAGRVDAVLVGADRIAANGDTANKIGTRMLAVLARHHGIPFYVVAPWSTVDPSLPSGDGIPIEERNPEEVTGFGGVRWAPAGTPVFNPAFDVTPASLITAIVTDRGILRPPYIEAIAARARRDEPGRGEAARWGRSPGC</sequence>
<keyword evidence="5" id="KW-1185">Reference proteome</keyword>
<dbReference type="eggNOG" id="COG0182">
    <property type="taxonomic scope" value="Bacteria"/>
</dbReference>
<dbReference type="Gene3D" id="3.40.50.10470">
    <property type="entry name" value="Translation initiation factor eif-2b, domain 2"/>
    <property type="match status" value="1"/>
</dbReference>
<evidence type="ECO:0000256" key="2">
    <source>
        <dbReference type="ARBA" id="ARBA00052401"/>
    </source>
</evidence>
<dbReference type="EC" id="5.3.1.23" evidence="3"/>
<dbReference type="PANTHER" id="PTHR43475:SF1">
    <property type="entry name" value="METHYLTHIORIBOSE-1-PHOSPHATE ISOMERASE"/>
    <property type="match status" value="1"/>
</dbReference>
<organism evidence="4 5">
    <name type="scientific">Thermaerobacter subterraneus DSM 13965</name>
    <dbReference type="NCBI Taxonomy" id="867903"/>
    <lineage>
        <taxon>Bacteria</taxon>
        <taxon>Bacillati</taxon>
        <taxon>Bacillota</taxon>
        <taxon>Clostridia</taxon>
        <taxon>Eubacteriales</taxon>
        <taxon>Clostridiales Family XVII. Incertae Sedis</taxon>
        <taxon>Thermaerobacter</taxon>
    </lineage>
</organism>
<dbReference type="Gene3D" id="1.20.120.420">
    <property type="entry name" value="translation initiation factor eif-2b, domain 1"/>
    <property type="match status" value="1"/>
</dbReference>
<dbReference type="InterPro" id="IPR000649">
    <property type="entry name" value="IF-2B-related"/>
</dbReference>
<dbReference type="STRING" id="867903.ThesuDRAFT_00760"/>
<feature type="active site" description="Proton donor" evidence="3">
    <location>
        <position position="251"/>
    </location>
</feature>
<feature type="binding site" evidence="3">
    <location>
        <begin position="45"/>
        <end position="47"/>
    </location>
    <ligand>
        <name>substrate</name>
    </ligand>
</feature>
<dbReference type="AlphaFoldDB" id="K6Q237"/>
<evidence type="ECO:0000313" key="4">
    <source>
        <dbReference type="EMBL" id="EKP95034.1"/>
    </source>
</evidence>
<feature type="binding site" evidence="3">
    <location>
        <position position="101"/>
    </location>
    <ligand>
        <name>substrate</name>
    </ligand>
</feature>
<dbReference type="InterPro" id="IPR027363">
    <property type="entry name" value="M1Pi_N"/>
</dbReference>
<dbReference type="GO" id="GO:0046523">
    <property type="term" value="F:S-methyl-5-thioribose-1-phosphate isomerase activity"/>
    <property type="evidence" value="ECO:0007669"/>
    <property type="project" value="UniProtKB-UniRule"/>
</dbReference>